<dbReference type="AlphaFoldDB" id="A0A976GCM3"/>
<organism evidence="2 3">
    <name type="scientific">Cupriavidus oxalaticus</name>
    <dbReference type="NCBI Taxonomy" id="96344"/>
    <lineage>
        <taxon>Bacteria</taxon>
        <taxon>Pseudomonadati</taxon>
        <taxon>Pseudomonadota</taxon>
        <taxon>Betaproteobacteria</taxon>
        <taxon>Burkholderiales</taxon>
        <taxon>Burkholderiaceae</taxon>
        <taxon>Cupriavidus</taxon>
    </lineage>
</organism>
<keyword evidence="4" id="KW-1185">Reference proteome</keyword>
<evidence type="ECO:0000313" key="1">
    <source>
        <dbReference type="EMBL" id="QRQ91276.1"/>
    </source>
</evidence>
<reference evidence="1 4" key="2">
    <citation type="submission" date="2021-02" db="EMBL/GenBank/DDBJ databases">
        <title>Complete Genome Sequence of Cupriavidus oxalaticus Strain Ox1, a Soil Oxalate-Degrading Species.</title>
        <authorList>
            <person name="Palmieri F."/>
            <person name="Udriet P."/>
            <person name="Deuasquier M."/>
            <person name="Beaudoing E."/>
            <person name="Johnson S.L."/>
            <person name="Davenport K.W."/>
            <person name="Chain P.S."/>
            <person name="Bindschedler S."/>
            <person name="Junier P."/>
        </authorList>
    </citation>
    <scope>NUCLEOTIDE SEQUENCE [LARGE SCALE GENOMIC DNA]</scope>
    <source>
        <strain evidence="1 4">Ox1</strain>
    </source>
</reference>
<dbReference type="EMBL" id="OGUS01000138">
    <property type="protein sequence ID" value="SPC20640.1"/>
    <property type="molecule type" value="Genomic_DNA"/>
</dbReference>
<dbReference type="Proteomes" id="UP000623307">
    <property type="component" value="Chromosome 1"/>
</dbReference>
<geneLocation type="plasmid" evidence="3">
    <name>co2235_mp</name>
</geneLocation>
<dbReference type="RefSeq" id="WP_084254462.1">
    <property type="nucleotide sequence ID" value="NZ_CP069809.1"/>
</dbReference>
<dbReference type="InterPro" id="IPR008497">
    <property type="entry name" value="DUF779"/>
</dbReference>
<evidence type="ECO:0000313" key="3">
    <source>
        <dbReference type="Proteomes" id="UP000256862"/>
    </source>
</evidence>
<protein>
    <submittedName>
        <fullName evidence="1">DUF779 domain-containing protein</fullName>
    </submittedName>
</protein>
<sequence>MFSPPEATISVVVTKAAARLLSKLHDQCGPVVLYQGKGSFASKNLDCFPSREFLPSSNELIIASFGNATLYVRKDDIESLRQRQLVVDAGHGNGGLFSMERRLGVRFFTRLRKVPNI</sequence>
<accession>A0A976GCM3</accession>
<evidence type="ECO:0000313" key="2">
    <source>
        <dbReference type="EMBL" id="SPC20640.1"/>
    </source>
</evidence>
<dbReference type="Pfam" id="PF05610">
    <property type="entry name" value="DUF779"/>
    <property type="match status" value="1"/>
</dbReference>
<evidence type="ECO:0000313" key="4">
    <source>
        <dbReference type="Proteomes" id="UP000623307"/>
    </source>
</evidence>
<dbReference type="GeneID" id="303490208"/>
<name>A0A976GCM3_9BURK</name>
<proteinExistence type="predicted"/>
<dbReference type="Proteomes" id="UP000256862">
    <property type="component" value="Plasmid CO2235_mp"/>
</dbReference>
<dbReference type="OrthoDB" id="3725739at2"/>
<gene>
    <name evidence="2" type="ORF">CO2235_MP30015</name>
    <name evidence="1" type="ORF">JTE92_11770</name>
</gene>
<dbReference type="EMBL" id="CP069811">
    <property type="protein sequence ID" value="QRQ91276.1"/>
    <property type="molecule type" value="Genomic_DNA"/>
</dbReference>
<reference evidence="2 3" key="1">
    <citation type="submission" date="2018-01" db="EMBL/GenBank/DDBJ databases">
        <authorList>
            <person name="Clerissi C."/>
        </authorList>
    </citation>
    <scope>NUCLEOTIDE SEQUENCE [LARGE SCALE GENOMIC DNA]</scope>
    <source>
        <strain evidence="2">Cupriavidus oxalaticus LMG 2235</strain>
        <plasmid evidence="3">co2235_mp</plasmid>
    </source>
</reference>